<evidence type="ECO:0000313" key="2">
    <source>
        <dbReference type="Proteomes" id="UP000283387"/>
    </source>
</evidence>
<keyword evidence="2" id="KW-1185">Reference proteome</keyword>
<dbReference type="Proteomes" id="UP000283387">
    <property type="component" value="Unassembled WGS sequence"/>
</dbReference>
<comment type="caution">
    <text evidence="1">The sequence shown here is derived from an EMBL/GenBank/DDBJ whole genome shotgun (WGS) entry which is preliminary data.</text>
</comment>
<accession>A0A419VYN4</accession>
<name>A0A419VYN4_9BACT</name>
<sequence length="291" mass="32968">MKYRALLILIAFLISVQLFAENKKLIQVKFVITEPQYKSFYGAEIPAIERDCSRLMADFLNSKFGFFQFQLNPGEATLKIELADSEQQAGAHSSLKEVGFKLSIEPQVKPGIVETTYWVFRPVERYIEGLPDVRGEFVDEVIQTFRLGAQSSKEELVKNILSQVDVADDFYFIQARKLFVVPITKRESNIAELSRFQIVTKVSDILGTMVLYDTTQVLMSIDNKEAIQHYHLPATYTLGSLVLEKLKNSGQSFSGTDTIEKKIYILKHVPLPDSELELVSPETILTDSNAN</sequence>
<dbReference type="RefSeq" id="WP_120274521.1">
    <property type="nucleotide sequence ID" value="NZ_RAPN01000002.1"/>
</dbReference>
<protein>
    <submittedName>
        <fullName evidence="1">Uncharacterized protein</fullName>
    </submittedName>
</protein>
<evidence type="ECO:0000313" key="1">
    <source>
        <dbReference type="EMBL" id="RKD88353.1"/>
    </source>
</evidence>
<gene>
    <name evidence="1" type="ORF">BC643_3502</name>
</gene>
<reference evidence="1 2" key="1">
    <citation type="submission" date="2018-09" db="EMBL/GenBank/DDBJ databases">
        <title>Genomic Encyclopedia of Archaeal and Bacterial Type Strains, Phase II (KMG-II): from individual species to whole genera.</title>
        <authorList>
            <person name="Goeker M."/>
        </authorList>
    </citation>
    <scope>NUCLEOTIDE SEQUENCE [LARGE SCALE GENOMIC DNA]</scope>
    <source>
        <strain evidence="1 2">DSM 27148</strain>
    </source>
</reference>
<dbReference type="EMBL" id="RAPN01000002">
    <property type="protein sequence ID" value="RKD88353.1"/>
    <property type="molecule type" value="Genomic_DNA"/>
</dbReference>
<dbReference type="AlphaFoldDB" id="A0A419VYN4"/>
<organism evidence="1 2">
    <name type="scientific">Mangrovibacterium diazotrophicum</name>
    <dbReference type="NCBI Taxonomy" id="1261403"/>
    <lineage>
        <taxon>Bacteria</taxon>
        <taxon>Pseudomonadati</taxon>
        <taxon>Bacteroidota</taxon>
        <taxon>Bacteroidia</taxon>
        <taxon>Marinilabiliales</taxon>
        <taxon>Prolixibacteraceae</taxon>
        <taxon>Mangrovibacterium</taxon>
    </lineage>
</organism>
<proteinExistence type="predicted"/>